<dbReference type="Proteomes" id="UP000176406">
    <property type="component" value="Unassembled WGS sequence"/>
</dbReference>
<dbReference type="PROSITE" id="PS51918">
    <property type="entry name" value="RADICAL_SAM"/>
    <property type="match status" value="1"/>
</dbReference>
<dbReference type="GO" id="GO:0003824">
    <property type="term" value="F:catalytic activity"/>
    <property type="evidence" value="ECO:0007669"/>
    <property type="project" value="InterPro"/>
</dbReference>
<evidence type="ECO:0000256" key="6">
    <source>
        <dbReference type="ARBA" id="ARBA00023004"/>
    </source>
</evidence>
<dbReference type="InterPro" id="IPR006158">
    <property type="entry name" value="Cobalamin-bd"/>
</dbReference>
<dbReference type="PANTHER" id="PTHR43409:SF7">
    <property type="entry name" value="BLL1977 PROTEIN"/>
    <property type="match status" value="1"/>
</dbReference>
<dbReference type="PANTHER" id="PTHR43409">
    <property type="entry name" value="ANAEROBIC MAGNESIUM-PROTOPORPHYRIN IX MONOMETHYL ESTER CYCLASE-RELATED"/>
    <property type="match status" value="1"/>
</dbReference>
<keyword evidence="4" id="KW-0949">S-adenosyl-L-methionine</keyword>
<comment type="cofactor">
    <cofactor evidence="1">
        <name>[4Fe-4S] cluster</name>
        <dbReference type="ChEBI" id="CHEBI:49883"/>
    </cofactor>
</comment>
<dbReference type="SMART" id="SM00729">
    <property type="entry name" value="Elp3"/>
    <property type="match status" value="1"/>
</dbReference>
<dbReference type="GO" id="GO:0046872">
    <property type="term" value="F:metal ion binding"/>
    <property type="evidence" value="ECO:0007669"/>
    <property type="project" value="UniProtKB-KW"/>
</dbReference>
<dbReference type="GO" id="GO:0031419">
    <property type="term" value="F:cobalamin binding"/>
    <property type="evidence" value="ECO:0007669"/>
    <property type="project" value="InterPro"/>
</dbReference>
<proteinExistence type="predicted"/>
<evidence type="ECO:0000259" key="9">
    <source>
        <dbReference type="PROSITE" id="PS51918"/>
    </source>
</evidence>
<dbReference type="InterPro" id="IPR023404">
    <property type="entry name" value="rSAM_horseshoe"/>
</dbReference>
<dbReference type="Gene3D" id="3.40.50.280">
    <property type="entry name" value="Cobalamin-binding domain"/>
    <property type="match status" value="1"/>
</dbReference>
<keyword evidence="5" id="KW-0479">Metal-binding</keyword>
<dbReference type="SFLD" id="SFLDG01123">
    <property type="entry name" value="methyltransferase_(Class_B)"/>
    <property type="match status" value="1"/>
</dbReference>
<evidence type="ECO:0000259" key="8">
    <source>
        <dbReference type="PROSITE" id="PS51332"/>
    </source>
</evidence>
<evidence type="ECO:0000256" key="5">
    <source>
        <dbReference type="ARBA" id="ARBA00022723"/>
    </source>
</evidence>
<dbReference type="InterPro" id="IPR034466">
    <property type="entry name" value="Methyltransferase_Class_B"/>
</dbReference>
<dbReference type="CDD" id="cd01335">
    <property type="entry name" value="Radical_SAM"/>
    <property type="match status" value="1"/>
</dbReference>
<feature type="domain" description="B12-binding" evidence="8">
    <location>
        <begin position="2"/>
        <end position="130"/>
    </location>
</feature>
<dbReference type="EMBL" id="MHMG01000009">
    <property type="protein sequence ID" value="OGZ23732.1"/>
    <property type="molecule type" value="Genomic_DNA"/>
</dbReference>
<gene>
    <name evidence="10" type="ORF">A3A08_02605</name>
</gene>
<dbReference type="InterPro" id="IPR007197">
    <property type="entry name" value="rSAM"/>
</dbReference>
<dbReference type="GO" id="GO:0051539">
    <property type="term" value="F:4 iron, 4 sulfur cluster binding"/>
    <property type="evidence" value="ECO:0007669"/>
    <property type="project" value="UniProtKB-KW"/>
</dbReference>
<reference evidence="10 11" key="1">
    <citation type="journal article" date="2016" name="Nat. Commun.">
        <title>Thousands of microbial genomes shed light on interconnected biogeochemical processes in an aquifer system.</title>
        <authorList>
            <person name="Anantharaman K."/>
            <person name="Brown C.T."/>
            <person name="Hug L.A."/>
            <person name="Sharon I."/>
            <person name="Castelle C.J."/>
            <person name="Probst A.J."/>
            <person name="Thomas B.C."/>
            <person name="Singh A."/>
            <person name="Wilkins M.J."/>
            <person name="Karaoz U."/>
            <person name="Brodie E.L."/>
            <person name="Williams K.H."/>
            <person name="Hubbard S.S."/>
            <person name="Banfield J.F."/>
        </authorList>
    </citation>
    <scope>NUCLEOTIDE SEQUENCE [LARGE SCALE GENOMIC DNA]</scope>
</reference>
<dbReference type="InterPro" id="IPR058240">
    <property type="entry name" value="rSAM_sf"/>
</dbReference>
<dbReference type="SFLD" id="SFLDS00029">
    <property type="entry name" value="Radical_SAM"/>
    <property type="match status" value="1"/>
</dbReference>
<comment type="caution">
    <text evidence="10">The sequence shown here is derived from an EMBL/GenBank/DDBJ whole genome shotgun (WGS) entry which is preliminary data.</text>
</comment>
<dbReference type="CDD" id="cd02068">
    <property type="entry name" value="radical_SAM_B12_BD"/>
    <property type="match status" value="1"/>
</dbReference>
<evidence type="ECO:0000256" key="3">
    <source>
        <dbReference type="ARBA" id="ARBA00022679"/>
    </source>
</evidence>
<organism evidence="10 11">
    <name type="scientific">Candidatus Nealsonbacteria bacterium RIFCSPLOWO2_01_FULL_41_9</name>
    <dbReference type="NCBI Taxonomy" id="1801671"/>
    <lineage>
        <taxon>Bacteria</taxon>
        <taxon>Candidatus Nealsoniibacteriota</taxon>
    </lineage>
</organism>
<evidence type="ECO:0000256" key="1">
    <source>
        <dbReference type="ARBA" id="ARBA00001966"/>
    </source>
</evidence>
<evidence type="ECO:0000256" key="4">
    <source>
        <dbReference type="ARBA" id="ARBA00022691"/>
    </source>
</evidence>
<dbReference type="SUPFAM" id="SSF102114">
    <property type="entry name" value="Radical SAM enzymes"/>
    <property type="match status" value="1"/>
</dbReference>
<evidence type="ECO:0000313" key="10">
    <source>
        <dbReference type="EMBL" id="OGZ23732.1"/>
    </source>
</evidence>
<accession>A0A1G2EDM4</accession>
<dbReference type="PROSITE" id="PS51332">
    <property type="entry name" value="B12_BINDING"/>
    <property type="match status" value="1"/>
</dbReference>
<dbReference type="InterPro" id="IPR051198">
    <property type="entry name" value="BchE-like"/>
</dbReference>
<dbReference type="InterPro" id="IPR006638">
    <property type="entry name" value="Elp3/MiaA/NifB-like_rSAM"/>
</dbReference>
<evidence type="ECO:0000256" key="7">
    <source>
        <dbReference type="ARBA" id="ARBA00023014"/>
    </source>
</evidence>
<keyword evidence="6" id="KW-0408">Iron</keyword>
<dbReference type="SFLD" id="SFLDG01082">
    <property type="entry name" value="B12-binding_domain_containing"/>
    <property type="match status" value="1"/>
</dbReference>
<keyword evidence="2" id="KW-0489">Methyltransferase</keyword>
<evidence type="ECO:0000313" key="11">
    <source>
        <dbReference type="Proteomes" id="UP000176406"/>
    </source>
</evidence>
<dbReference type="Gene3D" id="3.80.30.20">
    <property type="entry name" value="tm_1862 like domain"/>
    <property type="match status" value="1"/>
</dbReference>
<dbReference type="AlphaFoldDB" id="A0A1G2EDM4"/>
<dbReference type="Pfam" id="PF04055">
    <property type="entry name" value="Radical_SAM"/>
    <property type="match status" value="1"/>
</dbReference>
<keyword evidence="3" id="KW-0808">Transferase</keyword>
<keyword evidence="7" id="KW-0411">Iron-sulfur</keyword>
<feature type="non-terminal residue" evidence="10">
    <location>
        <position position="408"/>
    </location>
</feature>
<sequence>MPKVALINPGKEEWFSSNEPLNLGFIASFLEKNNIEVRIIDELAGQDVKKELEKYRPDIAGITAVTPLIHHAYRIAKMCRGMGILTVLGGVHASILPEEAQKHADIVIKGEGEIAMLDIVKGNIKSGIVSRPYIKNIDDVPPPARHLMQMDFYMRTKDRLPDTYLDFVPPHTKTASLLTSRGCPFACTFCHNSWKGMPWRFNSPERVISEIEQLVNVYGVGAIFFIEDNFFANKARVKKICNLLKEKKINIIWGANARVNGIDLEILKIAKDAGLRQVTFGFESGSQRILDVLNKMTTVEQNKSAIELCNKAGLIPQGTVMIGNPTETLEDIRATQKFLREADIKSVGVCITTPFPGTKIWDWCKERKLLPKSLDWSDFTYDRVTIPVCEAIPPKEIKRLAHETADIL</sequence>
<protein>
    <submittedName>
        <fullName evidence="10">Uncharacterized protein</fullName>
    </submittedName>
</protein>
<name>A0A1G2EDM4_9BACT</name>
<feature type="domain" description="Radical SAM core" evidence="9">
    <location>
        <begin position="169"/>
        <end position="395"/>
    </location>
</feature>
<dbReference type="Pfam" id="PF02310">
    <property type="entry name" value="B12-binding"/>
    <property type="match status" value="1"/>
</dbReference>
<evidence type="ECO:0000256" key="2">
    <source>
        <dbReference type="ARBA" id="ARBA00022603"/>
    </source>
</evidence>